<dbReference type="Proteomes" id="UP001162164">
    <property type="component" value="Unassembled WGS sequence"/>
</dbReference>
<accession>A0ABQ9J1M0</accession>
<dbReference type="EMBL" id="JAPWTJ010001508">
    <property type="protein sequence ID" value="KAJ8971233.1"/>
    <property type="molecule type" value="Genomic_DNA"/>
</dbReference>
<name>A0ABQ9J1M0_9CUCU</name>
<proteinExistence type="predicted"/>
<gene>
    <name evidence="1" type="ORF">NQ317_011497</name>
</gene>
<keyword evidence="2" id="KW-1185">Reference proteome</keyword>
<organism evidence="1 2">
    <name type="scientific">Molorchus minor</name>
    <dbReference type="NCBI Taxonomy" id="1323400"/>
    <lineage>
        <taxon>Eukaryota</taxon>
        <taxon>Metazoa</taxon>
        <taxon>Ecdysozoa</taxon>
        <taxon>Arthropoda</taxon>
        <taxon>Hexapoda</taxon>
        <taxon>Insecta</taxon>
        <taxon>Pterygota</taxon>
        <taxon>Neoptera</taxon>
        <taxon>Endopterygota</taxon>
        <taxon>Coleoptera</taxon>
        <taxon>Polyphaga</taxon>
        <taxon>Cucujiformia</taxon>
        <taxon>Chrysomeloidea</taxon>
        <taxon>Cerambycidae</taxon>
        <taxon>Lamiinae</taxon>
        <taxon>Monochamini</taxon>
        <taxon>Molorchus</taxon>
    </lineage>
</organism>
<reference evidence="1" key="1">
    <citation type="journal article" date="2023" name="Insect Mol. Biol.">
        <title>Genome sequencing provides insights into the evolution of gene families encoding plant cell wall-degrading enzymes in longhorned beetles.</title>
        <authorList>
            <person name="Shin N.R."/>
            <person name="Okamura Y."/>
            <person name="Kirsch R."/>
            <person name="Pauchet Y."/>
        </authorList>
    </citation>
    <scope>NUCLEOTIDE SEQUENCE</scope>
    <source>
        <strain evidence="1">MMC_N1</strain>
    </source>
</reference>
<comment type="caution">
    <text evidence="1">The sequence shown here is derived from an EMBL/GenBank/DDBJ whole genome shotgun (WGS) entry which is preliminary data.</text>
</comment>
<protein>
    <submittedName>
        <fullName evidence="1">Uncharacterized protein</fullName>
    </submittedName>
</protein>
<evidence type="ECO:0000313" key="1">
    <source>
        <dbReference type="EMBL" id="KAJ8971233.1"/>
    </source>
</evidence>
<evidence type="ECO:0000313" key="2">
    <source>
        <dbReference type="Proteomes" id="UP001162164"/>
    </source>
</evidence>
<sequence length="119" mass="13434">MKETKNNGTKLETLGFFEGGGNHCIALTVKDIDYSTFLLVVLRENPTIKKVFDPNSFMIMFEVSASASNNNDVKGWSANIYTYYYINHVNLSFSQEFINVRLVRVVGPSGLLQSCNRIQ</sequence>